<dbReference type="InterPro" id="IPR012467">
    <property type="entry name" value="DUF1684"/>
</dbReference>
<protein>
    <submittedName>
        <fullName evidence="1">DUF1684 domain-containing protein</fullName>
    </submittedName>
</protein>
<dbReference type="Proteomes" id="UP000539146">
    <property type="component" value="Unassembled WGS sequence"/>
</dbReference>
<comment type="caution">
    <text evidence="1">The sequence shown here is derived from an EMBL/GenBank/DDBJ whole genome shotgun (WGS) entry which is preliminary data.</text>
</comment>
<dbReference type="AlphaFoldDB" id="A0A850DU16"/>
<evidence type="ECO:0000313" key="2">
    <source>
        <dbReference type="Proteomes" id="UP000539146"/>
    </source>
</evidence>
<dbReference type="PANTHER" id="PTHR41913:SF1">
    <property type="entry name" value="DUF1684 DOMAIN-CONTAINING PROTEIN"/>
    <property type="match status" value="1"/>
</dbReference>
<name>A0A850DU16_9MICO</name>
<organism evidence="1 2">
    <name type="scientific">Curtobacterium citreum</name>
    <dbReference type="NCBI Taxonomy" id="2036"/>
    <lineage>
        <taxon>Bacteria</taxon>
        <taxon>Bacillati</taxon>
        <taxon>Actinomycetota</taxon>
        <taxon>Actinomycetes</taxon>
        <taxon>Micrococcales</taxon>
        <taxon>Microbacteriaceae</taxon>
        <taxon>Curtobacterium</taxon>
    </lineage>
</organism>
<proteinExistence type="predicted"/>
<sequence length="276" mass="29950">MSTTTGTDSTAAASTTAAEWTEWAEWHAAHDAARASEHGFLAITSMRWLTLTPERFDDLPGAWSTDEAGPVVTLASDESLEVDGATVTGTHRFGRLQDRPEPRVVWHLEDRDVVVEVARRGGSDLLRPRDPAAPTRRAYRGTPTFAPDERFVVEARFEPFDVPREVTVGSVVDGLQHVFAARGTLSFDLDGPRTLLAFNGHGDGLHVLFTDRTSGTTTAATRSLDVPAPGADGRVRLDFTRATNLPCAYTAHATCPLPPRENRIDVAIEAGERLPA</sequence>
<reference evidence="1 2" key="1">
    <citation type="submission" date="2020-05" db="EMBL/GenBank/DDBJ databases">
        <title>Genome Sequencing of Type Strains.</title>
        <authorList>
            <person name="Lemaire J.F."/>
            <person name="Inderbitzin P."/>
            <person name="Gregorio O.A."/>
            <person name="Collins S.B."/>
            <person name="Wespe N."/>
            <person name="Knight-Connoni V."/>
        </authorList>
    </citation>
    <scope>NUCLEOTIDE SEQUENCE [LARGE SCALE GENOMIC DNA]</scope>
    <source>
        <strain evidence="1 2">DSM 20512</strain>
    </source>
</reference>
<dbReference type="RefSeq" id="WP_175326313.1">
    <property type="nucleotide sequence ID" value="NZ_BAAAWP010000001.1"/>
</dbReference>
<evidence type="ECO:0000313" key="1">
    <source>
        <dbReference type="EMBL" id="NUU28834.1"/>
    </source>
</evidence>
<accession>A0A850DU16</accession>
<dbReference type="EMBL" id="JABMCG010000112">
    <property type="protein sequence ID" value="NUU28834.1"/>
    <property type="molecule type" value="Genomic_DNA"/>
</dbReference>
<dbReference type="Pfam" id="PF07920">
    <property type="entry name" value="DUF1684"/>
    <property type="match status" value="1"/>
</dbReference>
<dbReference type="PANTHER" id="PTHR41913">
    <property type="entry name" value="DUF1684 DOMAIN-CONTAINING PROTEIN"/>
    <property type="match status" value="1"/>
</dbReference>
<gene>
    <name evidence="1" type="ORF">HP467_12020</name>
</gene>